<dbReference type="InterPro" id="IPR001387">
    <property type="entry name" value="Cro/C1-type_HTH"/>
</dbReference>
<keyword evidence="3" id="KW-1185">Reference proteome</keyword>
<organism evidence="2 3">
    <name type="scientific">endosymbiont of Galathealinum brachiosum</name>
    <dbReference type="NCBI Taxonomy" id="2200906"/>
    <lineage>
        <taxon>Bacteria</taxon>
        <taxon>Pseudomonadati</taxon>
        <taxon>Pseudomonadota</taxon>
        <taxon>Gammaproteobacteria</taxon>
        <taxon>sulfur-oxidizing symbionts</taxon>
    </lineage>
</organism>
<reference evidence="2 3" key="1">
    <citation type="journal article" date="2018" name="ISME J.">
        <title>Endosymbiont genomes yield clues of tubeworm success.</title>
        <authorList>
            <person name="Li Y."/>
            <person name="Liles M.R."/>
            <person name="Halanych K.M."/>
        </authorList>
    </citation>
    <scope>NUCLEOTIDE SEQUENCE [LARGE SCALE GENOMIC DNA]</scope>
    <source>
        <strain evidence="2">A1464</strain>
    </source>
</reference>
<evidence type="ECO:0000313" key="3">
    <source>
        <dbReference type="Proteomes" id="UP000254266"/>
    </source>
</evidence>
<protein>
    <submittedName>
        <fullName evidence="2">XRE family transcriptional regulator</fullName>
    </submittedName>
</protein>
<dbReference type="GO" id="GO:0003677">
    <property type="term" value="F:DNA binding"/>
    <property type="evidence" value="ECO:0007669"/>
    <property type="project" value="InterPro"/>
</dbReference>
<gene>
    <name evidence="2" type="ORF">DIZ80_03605</name>
</gene>
<comment type="caution">
    <text evidence="2">The sequence shown here is derived from an EMBL/GenBank/DDBJ whole genome shotgun (WGS) entry which is preliminary data.</text>
</comment>
<dbReference type="EMBL" id="QFXC01000007">
    <property type="protein sequence ID" value="RDH84566.1"/>
    <property type="molecule type" value="Genomic_DNA"/>
</dbReference>
<accession>A0A370DK87</accession>
<feature type="domain" description="HTH cro/C1-type" evidence="1">
    <location>
        <begin position="11"/>
        <end position="64"/>
    </location>
</feature>
<proteinExistence type="predicted"/>
<dbReference type="PROSITE" id="PS50943">
    <property type="entry name" value="HTH_CROC1"/>
    <property type="match status" value="1"/>
</dbReference>
<dbReference type="SUPFAM" id="SSF47413">
    <property type="entry name" value="lambda repressor-like DNA-binding domains"/>
    <property type="match status" value="1"/>
</dbReference>
<evidence type="ECO:0000259" key="1">
    <source>
        <dbReference type="PROSITE" id="PS50943"/>
    </source>
</evidence>
<dbReference type="Proteomes" id="UP000254266">
    <property type="component" value="Unassembled WGS sequence"/>
</dbReference>
<dbReference type="InterPro" id="IPR010982">
    <property type="entry name" value="Lambda_DNA-bd_dom_sf"/>
</dbReference>
<dbReference type="Pfam" id="PF13443">
    <property type="entry name" value="HTH_26"/>
    <property type="match status" value="1"/>
</dbReference>
<dbReference type="AlphaFoldDB" id="A0A370DK87"/>
<evidence type="ECO:0000313" key="2">
    <source>
        <dbReference type="EMBL" id="RDH84566.1"/>
    </source>
</evidence>
<name>A0A370DK87_9GAMM</name>
<sequence>MTQTNALIETLKKSLKANQLTYALVADKLDMSEANIKRMFASKRFSLDRLEEVCQLMQMELTDLFQLYEESRQHINQLSREQEKELVANEKLLLIAVSVRNRLSFNDMISNYKISEPECIQYLAKLDKLKIIDLLPNNRIKLRIDDGFSWLKNGPIEQFFEKQIQTQFLKSTFNGDCEKRKFLFGLLSESSIQILMKRIGTLSNEFSELHRQDSSLPLDKRHNVGFMLALRPWELEKFQPFLKKHRS</sequence>